<sequence>MLPGTVREGHDRTLLLEVATRTLFPTMLVFSLYLLLVGHYSPGGGFSGGLVAGLAFVLRYTAGGSVGLGAVFAVRPPAIIGTGLAISVCTALVPLVLGVQVLTSAKLQVELPLIGVVSTQTSLLLDVGVYVLIVGVVLDLLRSLGSGIDRDMHDAGEVVG</sequence>
<gene>
    <name evidence="9" type="ORF">HOP40_34390</name>
</gene>
<keyword evidence="5 7" id="KW-1133">Transmembrane helix</keyword>
<dbReference type="EMBL" id="CP053564">
    <property type="protein sequence ID" value="QJY51123.1"/>
    <property type="molecule type" value="Genomic_DNA"/>
</dbReference>
<evidence type="ECO:0000256" key="5">
    <source>
        <dbReference type="ARBA" id="ARBA00022989"/>
    </source>
</evidence>
<keyword evidence="6 7" id="KW-0472">Membrane</keyword>
<evidence type="ECO:0000256" key="3">
    <source>
        <dbReference type="ARBA" id="ARBA00022475"/>
    </source>
</evidence>
<evidence type="ECO:0000313" key="10">
    <source>
        <dbReference type="Proteomes" id="UP000505377"/>
    </source>
</evidence>
<keyword evidence="3" id="KW-1003">Cell membrane</keyword>
<accession>A0A6M6JV28</accession>
<evidence type="ECO:0000256" key="2">
    <source>
        <dbReference type="ARBA" id="ARBA00009425"/>
    </source>
</evidence>
<feature type="transmembrane region" description="Helical" evidence="7">
    <location>
        <begin position="22"/>
        <end position="40"/>
    </location>
</feature>
<dbReference type="Proteomes" id="UP000505377">
    <property type="component" value="Chromosome"/>
</dbReference>
<dbReference type="PANTHER" id="PTHR33932:SF4">
    <property type="entry name" value="NA(+)_H(+) ANTIPORTER SUBUNIT B"/>
    <property type="match status" value="1"/>
</dbReference>
<proteinExistence type="inferred from homology"/>
<dbReference type="PANTHER" id="PTHR33932">
    <property type="entry name" value="NA(+)/H(+) ANTIPORTER SUBUNIT B"/>
    <property type="match status" value="1"/>
</dbReference>
<comment type="similarity">
    <text evidence="2">Belongs to the CPA3 antiporters (TC 2.A.63) subunit B family.</text>
</comment>
<reference evidence="9 10" key="1">
    <citation type="submission" date="2020-05" db="EMBL/GenBank/DDBJ databases">
        <authorList>
            <person name="Mo P."/>
        </authorList>
    </citation>
    <scope>NUCLEOTIDE SEQUENCE [LARGE SCALE GENOMIC DNA]</scope>
    <source>
        <strain evidence="9 10">Gen01</strain>
    </source>
</reference>
<dbReference type="AlphaFoldDB" id="A0A6M6JV28"/>
<name>A0A6M6JV28_9PSEU</name>
<evidence type="ECO:0000256" key="1">
    <source>
        <dbReference type="ARBA" id="ARBA00004651"/>
    </source>
</evidence>
<dbReference type="Pfam" id="PF04039">
    <property type="entry name" value="MnhB"/>
    <property type="match status" value="1"/>
</dbReference>
<evidence type="ECO:0000256" key="6">
    <source>
        <dbReference type="ARBA" id="ARBA00023136"/>
    </source>
</evidence>
<feature type="domain" description="Na+/H+ antiporter MnhB subunit-related protein" evidence="8">
    <location>
        <begin position="16"/>
        <end position="138"/>
    </location>
</feature>
<keyword evidence="4 7" id="KW-0812">Transmembrane</keyword>
<dbReference type="InterPro" id="IPR050622">
    <property type="entry name" value="CPA3_antiporter_subunitB"/>
</dbReference>
<organism evidence="9 10">
    <name type="scientific">Pseudonocardia broussonetiae</name>
    <dbReference type="NCBI Taxonomy" id="2736640"/>
    <lineage>
        <taxon>Bacteria</taxon>
        <taxon>Bacillati</taxon>
        <taxon>Actinomycetota</taxon>
        <taxon>Actinomycetes</taxon>
        <taxon>Pseudonocardiales</taxon>
        <taxon>Pseudonocardiaceae</taxon>
        <taxon>Pseudonocardia</taxon>
    </lineage>
</organism>
<feature type="transmembrane region" description="Helical" evidence="7">
    <location>
        <begin position="122"/>
        <end position="141"/>
    </location>
</feature>
<comment type="subcellular location">
    <subcellularLocation>
        <location evidence="1">Cell membrane</location>
        <topology evidence="1">Multi-pass membrane protein</topology>
    </subcellularLocation>
</comment>
<protein>
    <submittedName>
        <fullName evidence="9">Cation transporter</fullName>
    </submittedName>
</protein>
<feature type="transmembrane region" description="Helical" evidence="7">
    <location>
        <begin position="46"/>
        <end position="72"/>
    </location>
</feature>
<evidence type="ECO:0000256" key="7">
    <source>
        <dbReference type="SAM" id="Phobius"/>
    </source>
</evidence>
<dbReference type="InterPro" id="IPR007182">
    <property type="entry name" value="MnhB"/>
</dbReference>
<feature type="transmembrane region" description="Helical" evidence="7">
    <location>
        <begin position="79"/>
        <end position="102"/>
    </location>
</feature>
<evidence type="ECO:0000256" key="4">
    <source>
        <dbReference type="ARBA" id="ARBA00022692"/>
    </source>
</evidence>
<evidence type="ECO:0000313" key="9">
    <source>
        <dbReference type="EMBL" id="QJY51123.1"/>
    </source>
</evidence>
<keyword evidence="10" id="KW-1185">Reference proteome</keyword>
<dbReference type="KEGG" id="pbro:HOP40_34390"/>
<dbReference type="GO" id="GO:0005886">
    <property type="term" value="C:plasma membrane"/>
    <property type="evidence" value="ECO:0007669"/>
    <property type="project" value="UniProtKB-SubCell"/>
</dbReference>
<evidence type="ECO:0000259" key="8">
    <source>
        <dbReference type="Pfam" id="PF04039"/>
    </source>
</evidence>